<organism evidence="8 9">
    <name type="scientific">Algoriphagus boritolerans DSM 17298 = JCM 18970</name>
    <dbReference type="NCBI Taxonomy" id="1120964"/>
    <lineage>
        <taxon>Bacteria</taxon>
        <taxon>Pseudomonadati</taxon>
        <taxon>Bacteroidota</taxon>
        <taxon>Cytophagia</taxon>
        <taxon>Cytophagales</taxon>
        <taxon>Cyclobacteriaceae</taxon>
        <taxon>Algoriphagus</taxon>
    </lineage>
</organism>
<feature type="transmembrane region" description="Helical" evidence="6">
    <location>
        <begin position="21"/>
        <end position="39"/>
    </location>
</feature>
<feature type="transmembrane region" description="Helical" evidence="6">
    <location>
        <begin position="93"/>
        <end position="114"/>
    </location>
</feature>
<evidence type="ECO:0000259" key="7">
    <source>
        <dbReference type="Pfam" id="PF00884"/>
    </source>
</evidence>
<sequence>MAQKAEIRSTLPLRIQTILRNFWGMSLIFIGLMILIRGVELHLVFENHVLDFTAKDVFFDGFLEDLGWFFYLLGLLFIIHLFISLLSTTGARFFLQLVLTVFLIAHLALVFYFMKTLLPLGKDLFAYNFDDLILTVSASGQLTPMNLTFGSIAIVFVLGLFYLGPRVFRFSLTAYFVLTGFLFSGLLAVNLLKANRDLEASETKRNVELNKSRYLTEESFDHLMYGGEFYFDFYLRGTNDDLLIIKEFTNDEFPFLHKNNYPDVLSPFFDTLTQAPDLVFIFVESLGKAYSGKDAYLGSFTPFLDSLAQHSLVWTHALSSTGRTFGLLPGVFGGLPFGEKGFLELSDEFPYHHSLLSVLRDNGYETRYFIGADGNFDRVADFINYQKPVQFEDEKTFSPEFTKTPSTSGFSWGYPDKDLFLNGLQKLPVEASKPQVRIFQTQTSHDPYTVPEKELYQRKLQDHLNNTLNLNSAKITEYLSYEAIYMTLLYADDAIKLFFDRYKNRPEYANTIFVITGDHRLPEIPMSSRLDRFHVPLIIFSPLLKRTDYFKGITSHYEITPSLLAMLENQDLINLPEEVIWQGQVLDTARTFQSFIAMPLMRNKNQLVDYIHGEFFLSEGQVFKISEGMNIDPVNDGALFTRLNGEFEEFKNKNSYMVQTRKLLPPESSAGD</sequence>
<dbReference type="AlphaFoldDB" id="A0A1H5SE28"/>
<reference evidence="9" key="1">
    <citation type="submission" date="2016-10" db="EMBL/GenBank/DDBJ databases">
        <authorList>
            <person name="Varghese N."/>
            <person name="Submissions S."/>
        </authorList>
    </citation>
    <scope>NUCLEOTIDE SEQUENCE [LARGE SCALE GENOMIC DNA]</scope>
    <source>
        <strain evidence="9">DSM 17298</strain>
    </source>
</reference>
<protein>
    <submittedName>
        <fullName evidence="8">Uncharacterized sulfatase</fullName>
    </submittedName>
</protein>
<dbReference type="InterPro" id="IPR000917">
    <property type="entry name" value="Sulfatase_N"/>
</dbReference>
<dbReference type="PANTHER" id="PTHR47371:SF3">
    <property type="entry name" value="PHOSPHOGLYCEROL TRANSFERASE I"/>
    <property type="match status" value="1"/>
</dbReference>
<comment type="subcellular location">
    <subcellularLocation>
        <location evidence="1">Cell membrane</location>
        <topology evidence="1">Multi-pass membrane protein</topology>
    </subcellularLocation>
</comment>
<dbReference type="InterPro" id="IPR050448">
    <property type="entry name" value="OpgB/LTA_synthase_biosynth"/>
</dbReference>
<dbReference type="EMBL" id="FNVR01000001">
    <property type="protein sequence ID" value="SEF48839.1"/>
    <property type="molecule type" value="Genomic_DNA"/>
</dbReference>
<keyword evidence="5 6" id="KW-0472">Membrane</keyword>
<evidence type="ECO:0000256" key="5">
    <source>
        <dbReference type="ARBA" id="ARBA00023136"/>
    </source>
</evidence>
<keyword evidence="4 6" id="KW-1133">Transmembrane helix</keyword>
<accession>A0A1H5SE28</accession>
<dbReference type="Gene3D" id="3.40.720.10">
    <property type="entry name" value="Alkaline Phosphatase, subunit A"/>
    <property type="match status" value="1"/>
</dbReference>
<evidence type="ECO:0000256" key="4">
    <source>
        <dbReference type="ARBA" id="ARBA00022989"/>
    </source>
</evidence>
<dbReference type="STRING" id="1120964.GCA_001313265_04813"/>
<feature type="transmembrane region" description="Helical" evidence="6">
    <location>
        <begin position="147"/>
        <end position="165"/>
    </location>
</feature>
<dbReference type="Pfam" id="PF00884">
    <property type="entry name" value="Sulfatase"/>
    <property type="match status" value="1"/>
</dbReference>
<dbReference type="InterPro" id="IPR017850">
    <property type="entry name" value="Alkaline_phosphatase_core_sf"/>
</dbReference>
<dbReference type="SUPFAM" id="SSF53649">
    <property type="entry name" value="Alkaline phosphatase-like"/>
    <property type="match status" value="1"/>
</dbReference>
<evidence type="ECO:0000256" key="3">
    <source>
        <dbReference type="ARBA" id="ARBA00022692"/>
    </source>
</evidence>
<feature type="transmembrane region" description="Helical" evidence="6">
    <location>
        <begin position="68"/>
        <end position="86"/>
    </location>
</feature>
<dbReference type="PANTHER" id="PTHR47371">
    <property type="entry name" value="LIPOTEICHOIC ACID SYNTHASE"/>
    <property type="match status" value="1"/>
</dbReference>
<feature type="transmembrane region" description="Helical" evidence="6">
    <location>
        <begin position="172"/>
        <end position="192"/>
    </location>
</feature>
<evidence type="ECO:0000313" key="8">
    <source>
        <dbReference type="EMBL" id="SEF48839.1"/>
    </source>
</evidence>
<evidence type="ECO:0000256" key="2">
    <source>
        <dbReference type="ARBA" id="ARBA00022475"/>
    </source>
</evidence>
<feature type="domain" description="Sulfatase N-terminal" evidence="7">
    <location>
        <begin position="276"/>
        <end position="567"/>
    </location>
</feature>
<evidence type="ECO:0000256" key="6">
    <source>
        <dbReference type="SAM" id="Phobius"/>
    </source>
</evidence>
<dbReference type="GO" id="GO:0005886">
    <property type="term" value="C:plasma membrane"/>
    <property type="evidence" value="ECO:0007669"/>
    <property type="project" value="UniProtKB-SubCell"/>
</dbReference>
<keyword evidence="9" id="KW-1185">Reference proteome</keyword>
<name>A0A1H5SE28_9BACT</name>
<keyword evidence="2" id="KW-1003">Cell membrane</keyword>
<evidence type="ECO:0000256" key="1">
    <source>
        <dbReference type="ARBA" id="ARBA00004651"/>
    </source>
</evidence>
<keyword evidence="3 6" id="KW-0812">Transmembrane</keyword>
<dbReference type="CDD" id="cd16015">
    <property type="entry name" value="LTA_synthase"/>
    <property type="match status" value="1"/>
</dbReference>
<dbReference type="Proteomes" id="UP000236736">
    <property type="component" value="Unassembled WGS sequence"/>
</dbReference>
<dbReference type="RefSeq" id="WP_103923111.1">
    <property type="nucleotide sequence ID" value="NZ_FNVR01000001.1"/>
</dbReference>
<dbReference type="OrthoDB" id="9777768at2"/>
<evidence type="ECO:0000313" key="9">
    <source>
        <dbReference type="Proteomes" id="UP000236736"/>
    </source>
</evidence>
<proteinExistence type="predicted"/>
<gene>
    <name evidence="8" type="ORF">SAMN03080598_00411</name>
</gene>